<protein>
    <recommendedName>
        <fullName evidence="3">Secreted peptide</fullName>
    </recommendedName>
</protein>
<proteinExistence type="predicted"/>
<feature type="chain" id="PRO_5014766303" description="Secreted peptide" evidence="1">
    <location>
        <begin position="18"/>
        <end position="70"/>
    </location>
</feature>
<evidence type="ECO:0000313" key="2">
    <source>
        <dbReference type="EMBL" id="MBW29595.1"/>
    </source>
</evidence>
<dbReference type="EMBL" id="GGFM01008844">
    <property type="protein sequence ID" value="MBW29595.1"/>
    <property type="molecule type" value="Transcribed_RNA"/>
</dbReference>
<evidence type="ECO:0000256" key="1">
    <source>
        <dbReference type="SAM" id="SignalP"/>
    </source>
</evidence>
<evidence type="ECO:0008006" key="3">
    <source>
        <dbReference type="Google" id="ProtNLM"/>
    </source>
</evidence>
<sequence length="70" mass="7885">MIIIFVVFDSLHSVINCLVLSRIDISNYKFQIVIQYHELQIPSPDGSINLNSLKTQSNRASISVPGNHFV</sequence>
<keyword evidence="1" id="KW-0732">Signal</keyword>
<name>A0A2M3ZM61_9DIPT</name>
<dbReference type="AlphaFoldDB" id="A0A2M3ZM61"/>
<reference evidence="2" key="1">
    <citation type="submission" date="2018-01" db="EMBL/GenBank/DDBJ databases">
        <title>An insight into the sialome of Amazonian anophelines.</title>
        <authorList>
            <person name="Ribeiro J.M."/>
            <person name="Scarpassa V."/>
            <person name="Calvo E."/>
        </authorList>
    </citation>
    <scope>NUCLEOTIDE SEQUENCE</scope>
    <source>
        <tissue evidence="2">Salivary glands</tissue>
    </source>
</reference>
<organism evidence="2">
    <name type="scientific">Anopheles braziliensis</name>
    <dbReference type="NCBI Taxonomy" id="58242"/>
    <lineage>
        <taxon>Eukaryota</taxon>
        <taxon>Metazoa</taxon>
        <taxon>Ecdysozoa</taxon>
        <taxon>Arthropoda</taxon>
        <taxon>Hexapoda</taxon>
        <taxon>Insecta</taxon>
        <taxon>Pterygota</taxon>
        <taxon>Neoptera</taxon>
        <taxon>Endopterygota</taxon>
        <taxon>Diptera</taxon>
        <taxon>Nematocera</taxon>
        <taxon>Culicoidea</taxon>
        <taxon>Culicidae</taxon>
        <taxon>Anophelinae</taxon>
        <taxon>Anopheles</taxon>
    </lineage>
</organism>
<accession>A0A2M3ZM61</accession>
<feature type="signal peptide" evidence="1">
    <location>
        <begin position="1"/>
        <end position="17"/>
    </location>
</feature>